<feature type="compositionally biased region" description="Pro residues" evidence="1">
    <location>
        <begin position="1"/>
        <end position="29"/>
    </location>
</feature>
<keyword evidence="3" id="KW-1185">Reference proteome</keyword>
<comment type="caution">
    <text evidence="2">The sequence shown here is derived from an EMBL/GenBank/DDBJ whole genome shotgun (WGS) entry which is preliminary data.</text>
</comment>
<evidence type="ECO:0000313" key="2">
    <source>
        <dbReference type="EMBL" id="PHH63785.1"/>
    </source>
</evidence>
<name>A0A2C5Y2S8_9HYPO</name>
<protein>
    <submittedName>
        <fullName evidence="2">Uncharacterized protein</fullName>
    </submittedName>
</protein>
<accession>A0A2C5Y2S8</accession>
<gene>
    <name evidence="2" type="ORF">CDD81_5442</name>
</gene>
<reference evidence="2 3" key="1">
    <citation type="submission" date="2017-06" db="EMBL/GenBank/DDBJ databases">
        <title>Ant-infecting Ophiocordyceps genomes reveal a high diversity of potential behavioral manipulation genes and a possible major role for enterotoxins.</title>
        <authorList>
            <person name="De Bekker C."/>
            <person name="Evans H.C."/>
            <person name="Brachmann A."/>
            <person name="Hughes D.P."/>
        </authorList>
    </citation>
    <scope>NUCLEOTIDE SEQUENCE [LARGE SCALE GENOMIC DNA]</scope>
    <source>
        <strain evidence="2 3">Map64</strain>
    </source>
</reference>
<dbReference type="EMBL" id="NJET01000042">
    <property type="protein sequence ID" value="PHH63785.1"/>
    <property type="molecule type" value="Genomic_DNA"/>
</dbReference>
<evidence type="ECO:0000313" key="3">
    <source>
        <dbReference type="Proteomes" id="UP000226192"/>
    </source>
</evidence>
<dbReference type="AlphaFoldDB" id="A0A2C5Y2S8"/>
<dbReference type="Proteomes" id="UP000226192">
    <property type="component" value="Unassembled WGS sequence"/>
</dbReference>
<organism evidence="2 3">
    <name type="scientific">Ophiocordyceps australis</name>
    <dbReference type="NCBI Taxonomy" id="1399860"/>
    <lineage>
        <taxon>Eukaryota</taxon>
        <taxon>Fungi</taxon>
        <taxon>Dikarya</taxon>
        <taxon>Ascomycota</taxon>
        <taxon>Pezizomycotina</taxon>
        <taxon>Sordariomycetes</taxon>
        <taxon>Hypocreomycetidae</taxon>
        <taxon>Hypocreales</taxon>
        <taxon>Ophiocordycipitaceae</taxon>
        <taxon>Ophiocordyceps</taxon>
    </lineage>
</organism>
<evidence type="ECO:0000256" key="1">
    <source>
        <dbReference type="SAM" id="MobiDB-lite"/>
    </source>
</evidence>
<feature type="region of interest" description="Disordered" evidence="1">
    <location>
        <begin position="1"/>
        <end position="50"/>
    </location>
</feature>
<sequence>MPAPTYLPLLYPWPTPKPPSKPPSKPSPKPSIQLSPLPSNPPQYSHEQDNASCCATSTAVLCIAWRSSRSQLHGSAPA</sequence>
<proteinExistence type="predicted"/>